<accession>A0ABD3FM01</accession>
<dbReference type="Proteomes" id="UP001632037">
    <property type="component" value="Unassembled WGS sequence"/>
</dbReference>
<comment type="caution">
    <text evidence="1">The sequence shown here is derived from an EMBL/GenBank/DDBJ whole genome shotgun (WGS) entry which is preliminary data.</text>
</comment>
<dbReference type="AlphaFoldDB" id="A0ABD3FM01"/>
<dbReference type="EMBL" id="JBIMZQ010000016">
    <property type="protein sequence ID" value="KAL3666625.1"/>
    <property type="molecule type" value="Genomic_DNA"/>
</dbReference>
<sequence length="90" mass="10466">MILRFDLGLTRKVLTKRAREAKADQVQEYIDWLEPFYSTPEQLVFLNETAKDSRDGERRYSWSKRNTPAVVTLPFVRGERVSVLAAMSTD</sequence>
<evidence type="ECO:0000313" key="1">
    <source>
        <dbReference type="EMBL" id="KAL3666625.1"/>
    </source>
</evidence>
<evidence type="ECO:0008006" key="3">
    <source>
        <dbReference type="Google" id="ProtNLM"/>
    </source>
</evidence>
<organism evidence="1 2">
    <name type="scientific">Phytophthora oleae</name>
    <dbReference type="NCBI Taxonomy" id="2107226"/>
    <lineage>
        <taxon>Eukaryota</taxon>
        <taxon>Sar</taxon>
        <taxon>Stramenopiles</taxon>
        <taxon>Oomycota</taxon>
        <taxon>Peronosporomycetes</taxon>
        <taxon>Peronosporales</taxon>
        <taxon>Peronosporaceae</taxon>
        <taxon>Phytophthora</taxon>
    </lineage>
</organism>
<proteinExistence type="predicted"/>
<gene>
    <name evidence="1" type="ORF">V7S43_008247</name>
</gene>
<reference evidence="1 2" key="1">
    <citation type="submission" date="2024-09" db="EMBL/GenBank/DDBJ databases">
        <title>Genome sequencing and assembly of Phytophthora oleae, isolate VK10A, causative agent of rot of olive drupes.</title>
        <authorList>
            <person name="Conti Taguali S."/>
            <person name="Riolo M."/>
            <person name="La Spada F."/>
            <person name="Cacciola S.O."/>
            <person name="Dionisio G."/>
        </authorList>
    </citation>
    <scope>NUCLEOTIDE SEQUENCE [LARGE SCALE GENOMIC DNA]</scope>
    <source>
        <strain evidence="1 2">VK10A</strain>
    </source>
</reference>
<protein>
    <recommendedName>
        <fullName evidence="3">PiggyBac transposable element-derived protein domain-containing protein</fullName>
    </recommendedName>
</protein>
<evidence type="ECO:0000313" key="2">
    <source>
        <dbReference type="Proteomes" id="UP001632037"/>
    </source>
</evidence>
<name>A0ABD3FM01_9STRA</name>
<keyword evidence="2" id="KW-1185">Reference proteome</keyword>